<dbReference type="EMBL" id="CM023475">
    <property type="protein sequence ID" value="KAH7945275.1"/>
    <property type="molecule type" value="Genomic_DNA"/>
</dbReference>
<protein>
    <submittedName>
        <fullName evidence="1">Uncharacterized protein</fullName>
    </submittedName>
</protein>
<proteinExistence type="predicted"/>
<evidence type="ECO:0000313" key="1">
    <source>
        <dbReference type="EMBL" id="KAH7945275.1"/>
    </source>
</evidence>
<gene>
    <name evidence="1" type="ORF">HPB49_008865</name>
</gene>
<organism evidence="1 2">
    <name type="scientific">Dermacentor silvarum</name>
    <name type="common">Tick</name>
    <dbReference type="NCBI Taxonomy" id="543639"/>
    <lineage>
        <taxon>Eukaryota</taxon>
        <taxon>Metazoa</taxon>
        <taxon>Ecdysozoa</taxon>
        <taxon>Arthropoda</taxon>
        <taxon>Chelicerata</taxon>
        <taxon>Arachnida</taxon>
        <taxon>Acari</taxon>
        <taxon>Parasitiformes</taxon>
        <taxon>Ixodida</taxon>
        <taxon>Ixodoidea</taxon>
        <taxon>Ixodidae</taxon>
        <taxon>Rhipicephalinae</taxon>
        <taxon>Dermacentor</taxon>
    </lineage>
</organism>
<name>A0ACB8CK69_DERSI</name>
<accession>A0ACB8CK69</accession>
<sequence>MWHFKEISFEPKKQKKVALKLLKDMHLNSLRQLVNTADAEFLEVFFTCKTHKPDHPLRSRSLGYYLRRRIVPPEINALFGFVEPSWGHAKRVCKVLKSEKWRQIRLYKDWLKVLVEEGKDPCQKDQTLRAYRRLTGQTTEFIWQRTRLFLTKPPANTTSTNEVTTLGGAKIPDHVEKILKKGPKYSFQPRLNAPQLLAMGRSTGDRADDQDRERVIGEAVDCVLKHAPRKNSGTAPLKKVVTCLKKDALQVIQADKEGGFVVLPETLMKDKSRYAVVKNFKEISFEPKKQKKVALKLLKDMHLNSLRQLVNTADAEFLEVFFTCKTHKPDHPLRLWVRSRGVITNSVQSWKVILRDSHQRTGREGNGEQQDEKTASDCDLLFPPYELDFALETENTSSVLDEDGITWTALRNLDEPYRTLWLEAINKAWQAGPLPEE</sequence>
<evidence type="ECO:0000313" key="2">
    <source>
        <dbReference type="Proteomes" id="UP000821865"/>
    </source>
</evidence>
<dbReference type="Proteomes" id="UP000821865">
    <property type="component" value="Chromosome 6"/>
</dbReference>
<reference evidence="1" key="1">
    <citation type="submission" date="2020-05" db="EMBL/GenBank/DDBJ databases">
        <title>Large-scale comparative analyses of tick genomes elucidate their genetic diversity and vector capacities.</title>
        <authorList>
            <person name="Jia N."/>
            <person name="Wang J."/>
            <person name="Shi W."/>
            <person name="Du L."/>
            <person name="Sun Y."/>
            <person name="Zhan W."/>
            <person name="Jiang J."/>
            <person name="Wang Q."/>
            <person name="Zhang B."/>
            <person name="Ji P."/>
            <person name="Sakyi L.B."/>
            <person name="Cui X."/>
            <person name="Yuan T."/>
            <person name="Jiang B."/>
            <person name="Yang W."/>
            <person name="Lam T.T.-Y."/>
            <person name="Chang Q."/>
            <person name="Ding S."/>
            <person name="Wang X."/>
            <person name="Zhu J."/>
            <person name="Ruan X."/>
            <person name="Zhao L."/>
            <person name="Wei J."/>
            <person name="Que T."/>
            <person name="Du C."/>
            <person name="Cheng J."/>
            <person name="Dai P."/>
            <person name="Han X."/>
            <person name="Huang E."/>
            <person name="Gao Y."/>
            <person name="Liu J."/>
            <person name="Shao H."/>
            <person name="Ye R."/>
            <person name="Li L."/>
            <person name="Wei W."/>
            <person name="Wang X."/>
            <person name="Wang C."/>
            <person name="Yang T."/>
            <person name="Huo Q."/>
            <person name="Li W."/>
            <person name="Guo W."/>
            <person name="Chen H."/>
            <person name="Zhou L."/>
            <person name="Ni X."/>
            <person name="Tian J."/>
            <person name="Zhou Y."/>
            <person name="Sheng Y."/>
            <person name="Liu T."/>
            <person name="Pan Y."/>
            <person name="Xia L."/>
            <person name="Li J."/>
            <person name="Zhao F."/>
            <person name="Cao W."/>
        </authorList>
    </citation>
    <scope>NUCLEOTIDE SEQUENCE</scope>
    <source>
        <strain evidence="1">Dsil-2018</strain>
    </source>
</reference>
<comment type="caution">
    <text evidence="1">The sequence shown here is derived from an EMBL/GenBank/DDBJ whole genome shotgun (WGS) entry which is preliminary data.</text>
</comment>
<keyword evidence="2" id="KW-1185">Reference proteome</keyword>